<sequence>MDIARQRDLQRIEAQEKALQFKAFDKAAAWELGLRLKTLCEAAGVSTTIEIRLARETVFFYAMPGTTSSNTDWARRKRNVVELMGQSSYRVGLSFADGNSLEASMGLPPRDYACHGGSFPLQVECVGFIGVVTVSGLPQRQDHALVVQALAEMCGVELADVALTQ</sequence>
<accession>A0A3M4M947</accession>
<organism evidence="2 3">
    <name type="scientific">Pseudomonas cichorii</name>
    <dbReference type="NCBI Taxonomy" id="36746"/>
    <lineage>
        <taxon>Bacteria</taxon>
        <taxon>Pseudomonadati</taxon>
        <taxon>Pseudomonadota</taxon>
        <taxon>Gammaproteobacteria</taxon>
        <taxon>Pseudomonadales</taxon>
        <taxon>Pseudomonadaceae</taxon>
        <taxon>Pseudomonas</taxon>
    </lineage>
</organism>
<dbReference type="HAMAP" id="MF_00761">
    <property type="entry name" value="UPF0303"/>
    <property type="match status" value="1"/>
</dbReference>
<dbReference type="Gene3D" id="3.30.450.150">
    <property type="entry name" value="Haem-degrading domain"/>
    <property type="match status" value="1"/>
</dbReference>
<dbReference type="SUPFAM" id="SSF143744">
    <property type="entry name" value="GlcG-like"/>
    <property type="match status" value="1"/>
</dbReference>
<dbReference type="NCBIfam" id="NF002696">
    <property type="entry name" value="PRK02487.1-5"/>
    <property type="match status" value="1"/>
</dbReference>
<proteinExistence type="inferred from homology"/>
<gene>
    <name evidence="2" type="ORF">ALQ04_02903</name>
</gene>
<comment type="similarity">
    <text evidence="1">Belongs to the UPF0303 family.</text>
</comment>
<reference evidence="2 3" key="1">
    <citation type="submission" date="2018-08" db="EMBL/GenBank/DDBJ databases">
        <title>Recombination of ecologically and evolutionarily significant loci maintains genetic cohesion in the Pseudomonas syringae species complex.</title>
        <authorList>
            <person name="Dillon M."/>
            <person name="Thakur S."/>
            <person name="Almeida R.N.D."/>
            <person name="Weir B.S."/>
            <person name="Guttman D.S."/>
        </authorList>
    </citation>
    <scope>NUCLEOTIDE SEQUENCE [LARGE SCALE GENOMIC DNA]</scope>
    <source>
        <strain evidence="2 3">ICMP 3353</strain>
    </source>
</reference>
<dbReference type="RefSeq" id="WP_122314236.1">
    <property type="nucleotide sequence ID" value="NZ_RBRE01000010.1"/>
</dbReference>
<dbReference type="EMBL" id="RBRE01000010">
    <property type="protein sequence ID" value="RMQ50436.1"/>
    <property type="molecule type" value="Genomic_DNA"/>
</dbReference>
<name>A0A3M4M947_PSECI</name>
<comment type="caution">
    <text evidence="2">The sequence shown here is derived from an EMBL/GenBank/DDBJ whole genome shotgun (WGS) entry which is preliminary data.</text>
</comment>
<dbReference type="InterPro" id="IPR038084">
    <property type="entry name" value="PduO/GlcC-like_sf"/>
</dbReference>
<dbReference type="AlphaFoldDB" id="A0A3M4M947"/>
<evidence type="ECO:0000313" key="2">
    <source>
        <dbReference type="EMBL" id="RMQ50436.1"/>
    </source>
</evidence>
<evidence type="ECO:0000256" key="1">
    <source>
        <dbReference type="HAMAP-Rule" id="MF_00761"/>
    </source>
</evidence>
<evidence type="ECO:0000313" key="3">
    <source>
        <dbReference type="Proteomes" id="UP000277236"/>
    </source>
</evidence>
<dbReference type="PANTHER" id="PTHR28255">
    <property type="match status" value="1"/>
</dbReference>
<dbReference type="Proteomes" id="UP000277236">
    <property type="component" value="Unassembled WGS sequence"/>
</dbReference>
<dbReference type="InterPro" id="IPR010371">
    <property type="entry name" value="YBR137W-like"/>
</dbReference>
<dbReference type="PANTHER" id="PTHR28255:SF1">
    <property type="entry name" value="UPF0303 PROTEIN YBR137W"/>
    <property type="match status" value="1"/>
</dbReference>
<dbReference type="OrthoDB" id="9815315at2"/>
<dbReference type="PIRSF" id="PIRSF008757">
    <property type="entry name" value="UCP008757"/>
    <property type="match status" value="1"/>
</dbReference>
<protein>
    <recommendedName>
        <fullName evidence="1">UPF0303 protein ALQ04_02903</fullName>
    </recommendedName>
</protein>
<dbReference type="Pfam" id="PF03928">
    <property type="entry name" value="HbpS-like"/>
    <property type="match status" value="1"/>
</dbReference>
<dbReference type="InterPro" id="IPR005624">
    <property type="entry name" value="PduO/GlcC-like"/>
</dbReference>